<reference evidence="1 2" key="1">
    <citation type="journal article" date="2018" name="Sci. Data">
        <title>The draft genome sequence of cork oak.</title>
        <authorList>
            <person name="Ramos A.M."/>
            <person name="Usie A."/>
            <person name="Barbosa P."/>
            <person name="Barros P.M."/>
            <person name="Capote T."/>
            <person name="Chaves I."/>
            <person name="Simoes F."/>
            <person name="Abreu I."/>
            <person name="Carrasquinho I."/>
            <person name="Faro C."/>
            <person name="Guimaraes J.B."/>
            <person name="Mendonca D."/>
            <person name="Nobrega F."/>
            <person name="Rodrigues L."/>
            <person name="Saibo N.J.M."/>
            <person name="Varela M.C."/>
            <person name="Egas C."/>
            <person name="Matos J."/>
            <person name="Miguel C.M."/>
            <person name="Oliveira M.M."/>
            <person name="Ricardo C.P."/>
            <person name="Goncalves S."/>
        </authorList>
    </citation>
    <scope>NUCLEOTIDE SEQUENCE [LARGE SCALE GENOMIC DNA]</scope>
    <source>
        <strain evidence="2">cv. HL8</strain>
    </source>
</reference>
<dbReference type="AlphaFoldDB" id="A0AAW0IZY3"/>
<sequence>MFIVCWCSGIRNINGKTPRAKLLTSLSSSQSVMLNEILDKHFPTSKSFDVFLVATMSFACLRTKPKSRPTMKWVSQQFLSHKKTNNELLTSSFTMAIEEQETYTLESVKLNMEALFQLRAILFDELL</sequence>
<evidence type="ECO:0000313" key="2">
    <source>
        <dbReference type="Proteomes" id="UP000237347"/>
    </source>
</evidence>
<protein>
    <submittedName>
        <fullName evidence="1">Uncharacterized protein</fullName>
    </submittedName>
</protein>
<organism evidence="1 2">
    <name type="scientific">Quercus suber</name>
    <name type="common">Cork oak</name>
    <dbReference type="NCBI Taxonomy" id="58331"/>
    <lineage>
        <taxon>Eukaryota</taxon>
        <taxon>Viridiplantae</taxon>
        <taxon>Streptophyta</taxon>
        <taxon>Embryophyta</taxon>
        <taxon>Tracheophyta</taxon>
        <taxon>Spermatophyta</taxon>
        <taxon>Magnoliopsida</taxon>
        <taxon>eudicotyledons</taxon>
        <taxon>Gunneridae</taxon>
        <taxon>Pentapetalae</taxon>
        <taxon>rosids</taxon>
        <taxon>fabids</taxon>
        <taxon>Fagales</taxon>
        <taxon>Fagaceae</taxon>
        <taxon>Quercus</taxon>
    </lineage>
</organism>
<comment type="caution">
    <text evidence="1">The sequence shown here is derived from an EMBL/GenBank/DDBJ whole genome shotgun (WGS) entry which is preliminary data.</text>
</comment>
<proteinExistence type="predicted"/>
<keyword evidence="2" id="KW-1185">Reference proteome</keyword>
<evidence type="ECO:0000313" key="1">
    <source>
        <dbReference type="EMBL" id="KAK7819793.1"/>
    </source>
</evidence>
<dbReference type="EMBL" id="PKMF04000766">
    <property type="protein sequence ID" value="KAK7819793.1"/>
    <property type="molecule type" value="Genomic_DNA"/>
</dbReference>
<accession>A0AAW0IZY3</accession>
<gene>
    <name evidence="1" type="ORF">CFP56_039574</name>
</gene>
<dbReference type="Proteomes" id="UP000237347">
    <property type="component" value="Unassembled WGS sequence"/>
</dbReference>
<name>A0AAW0IZY3_QUESU</name>